<keyword evidence="3" id="KW-1185">Reference proteome</keyword>
<proteinExistence type="predicted"/>
<accession>E8LEM8</accession>
<comment type="caution">
    <text evidence="2">The sequence shown here is derived from an EMBL/GenBank/DDBJ whole genome shotgun (WGS) entry which is preliminary data.</text>
</comment>
<dbReference type="HOGENOM" id="CLU_2684607_0_0_9"/>
<dbReference type="Proteomes" id="UP000004923">
    <property type="component" value="Unassembled WGS sequence"/>
</dbReference>
<sequence>MGKKIILTADIKEKATTKFRPFDPTTTLLLYALIIILGFEFVKGVRGNFLFFSAYTKKVCLFSTTTARIFIRYN</sequence>
<gene>
    <name evidence="2" type="ORF">HMPREF9443_01312</name>
</gene>
<protein>
    <submittedName>
        <fullName evidence="2">Uncharacterized protein</fullName>
    </submittedName>
</protein>
<organism evidence="2 3">
    <name type="scientific">Phascolarctobacterium succinatutens YIT 12067</name>
    <dbReference type="NCBI Taxonomy" id="626939"/>
    <lineage>
        <taxon>Bacteria</taxon>
        <taxon>Bacillati</taxon>
        <taxon>Bacillota</taxon>
        <taxon>Negativicutes</taxon>
        <taxon>Acidaminococcales</taxon>
        <taxon>Acidaminococcaceae</taxon>
        <taxon>Phascolarctobacterium</taxon>
    </lineage>
</organism>
<keyword evidence="1" id="KW-1133">Transmembrane helix</keyword>
<reference evidence="2 3" key="1">
    <citation type="submission" date="2011-01" db="EMBL/GenBank/DDBJ databases">
        <authorList>
            <person name="Weinstock G."/>
            <person name="Sodergren E."/>
            <person name="Clifton S."/>
            <person name="Fulton L."/>
            <person name="Fulton B."/>
            <person name="Courtney L."/>
            <person name="Fronick C."/>
            <person name="Harrison M."/>
            <person name="Strong C."/>
            <person name="Farmer C."/>
            <person name="Delahaunty K."/>
            <person name="Markovic C."/>
            <person name="Hall O."/>
            <person name="Minx P."/>
            <person name="Tomlinson C."/>
            <person name="Mitreva M."/>
            <person name="Hou S."/>
            <person name="Chen J."/>
            <person name="Wollam A."/>
            <person name="Pepin K.H."/>
            <person name="Johnson M."/>
            <person name="Bhonagiri V."/>
            <person name="Zhang X."/>
            <person name="Suruliraj S."/>
            <person name="Warren W."/>
            <person name="Chinwalla A."/>
            <person name="Mardis E.R."/>
            <person name="Wilson R.K."/>
        </authorList>
    </citation>
    <scope>NUCLEOTIDE SEQUENCE [LARGE SCALE GENOMIC DNA]</scope>
    <source>
        <strain evidence="2 3">YIT 12067</strain>
    </source>
</reference>
<dbReference type="AlphaFoldDB" id="E8LEM8"/>
<evidence type="ECO:0000313" key="2">
    <source>
        <dbReference type="EMBL" id="EFY04705.1"/>
    </source>
</evidence>
<dbReference type="EMBL" id="AEVN01000053">
    <property type="protein sequence ID" value="EFY04705.1"/>
    <property type="molecule type" value="Genomic_DNA"/>
</dbReference>
<evidence type="ECO:0000256" key="1">
    <source>
        <dbReference type="SAM" id="Phobius"/>
    </source>
</evidence>
<keyword evidence="1" id="KW-0472">Membrane</keyword>
<feature type="transmembrane region" description="Helical" evidence="1">
    <location>
        <begin position="28"/>
        <end position="45"/>
    </location>
</feature>
<keyword evidence="1" id="KW-0812">Transmembrane</keyword>
<evidence type="ECO:0000313" key="3">
    <source>
        <dbReference type="Proteomes" id="UP000004923"/>
    </source>
</evidence>
<name>E8LEM8_9FIRM</name>